<accession>A0A251X5G1</accession>
<dbReference type="GO" id="GO:0008654">
    <property type="term" value="P:phospholipid biosynthetic process"/>
    <property type="evidence" value="ECO:0007669"/>
    <property type="project" value="UniProtKB-KW"/>
</dbReference>
<feature type="binding site" evidence="17">
    <location>
        <position position="80"/>
    </location>
    <ligand>
        <name>ATP</name>
        <dbReference type="ChEBI" id="CHEBI:30616"/>
    </ligand>
</feature>
<comment type="subcellular location">
    <subcellularLocation>
        <location evidence="1">Cell membrane</location>
        <topology evidence="1">Multi-pass membrane protein</topology>
    </subcellularLocation>
</comment>
<keyword evidence="12 19" id="KW-0472">Membrane</keyword>
<proteinExistence type="inferred from homology"/>
<keyword evidence="21" id="KW-1185">Reference proteome</keyword>
<dbReference type="InterPro" id="IPR000829">
    <property type="entry name" value="DAGK"/>
</dbReference>
<evidence type="ECO:0000256" key="5">
    <source>
        <dbReference type="ARBA" id="ARBA00022679"/>
    </source>
</evidence>
<keyword evidence="18" id="KW-0479">Metal-binding</keyword>
<feature type="binding site" evidence="18">
    <location>
        <position position="80"/>
    </location>
    <ligand>
        <name>a divalent metal cation</name>
        <dbReference type="ChEBI" id="CHEBI:60240"/>
    </ligand>
</feature>
<comment type="caution">
    <text evidence="20">The sequence shown here is derived from an EMBL/GenBank/DDBJ whole genome shotgun (WGS) entry which is preliminary data.</text>
</comment>
<keyword evidence="6 19" id="KW-0812">Transmembrane</keyword>
<evidence type="ECO:0000256" key="13">
    <source>
        <dbReference type="ARBA" id="ARBA00023209"/>
    </source>
</evidence>
<keyword evidence="13" id="KW-0594">Phospholipid biosynthesis</keyword>
<dbReference type="Pfam" id="PF01219">
    <property type="entry name" value="DAGK_prokar"/>
    <property type="match status" value="1"/>
</dbReference>
<dbReference type="Proteomes" id="UP000194798">
    <property type="component" value="Unassembled WGS sequence"/>
</dbReference>
<gene>
    <name evidence="20" type="ORF">TPSD3_15130</name>
</gene>
<evidence type="ECO:0000256" key="8">
    <source>
        <dbReference type="ARBA" id="ARBA00022777"/>
    </source>
</evidence>
<evidence type="ECO:0000256" key="3">
    <source>
        <dbReference type="ARBA" id="ARBA00022475"/>
    </source>
</evidence>
<dbReference type="PANTHER" id="PTHR34299">
    <property type="entry name" value="DIACYLGLYCEROL KINASE"/>
    <property type="match status" value="1"/>
</dbReference>
<dbReference type="AlphaFoldDB" id="A0A251X5G1"/>
<evidence type="ECO:0000256" key="16">
    <source>
        <dbReference type="PIRSR" id="PIRSR600829-2"/>
    </source>
</evidence>
<feature type="transmembrane region" description="Helical" evidence="19">
    <location>
        <begin position="100"/>
        <end position="124"/>
    </location>
</feature>
<keyword evidence="14" id="KW-1208">Phospholipid metabolism</keyword>
<evidence type="ECO:0000256" key="4">
    <source>
        <dbReference type="ARBA" id="ARBA00022516"/>
    </source>
</evidence>
<evidence type="ECO:0000256" key="9">
    <source>
        <dbReference type="ARBA" id="ARBA00022840"/>
    </source>
</evidence>
<feature type="binding site" evidence="16">
    <location>
        <position position="73"/>
    </location>
    <ligand>
        <name>substrate</name>
    </ligand>
</feature>
<dbReference type="GO" id="GO:0016301">
    <property type="term" value="F:kinase activity"/>
    <property type="evidence" value="ECO:0007669"/>
    <property type="project" value="UniProtKB-KW"/>
</dbReference>
<keyword evidence="7 17" id="KW-0547">Nucleotide-binding</keyword>
<dbReference type="Gene3D" id="1.10.287.3610">
    <property type="match status" value="1"/>
</dbReference>
<evidence type="ECO:0000313" key="21">
    <source>
        <dbReference type="Proteomes" id="UP000194798"/>
    </source>
</evidence>
<evidence type="ECO:0000256" key="11">
    <source>
        <dbReference type="ARBA" id="ARBA00023098"/>
    </source>
</evidence>
<feature type="binding site" evidence="17">
    <location>
        <begin position="98"/>
        <end position="99"/>
    </location>
    <ligand>
        <name>ATP</name>
        <dbReference type="ChEBI" id="CHEBI:30616"/>
    </ligand>
</feature>
<comment type="similarity">
    <text evidence="2">Belongs to the bacterial diacylglycerol kinase family.</text>
</comment>
<dbReference type="PANTHER" id="PTHR34299:SF1">
    <property type="entry name" value="DIACYLGLYCEROL KINASE"/>
    <property type="match status" value="1"/>
</dbReference>
<dbReference type="RefSeq" id="WP_086489387.1">
    <property type="nucleotide sequence ID" value="NZ_MSLT01000023.1"/>
</dbReference>
<dbReference type="InterPro" id="IPR036945">
    <property type="entry name" value="DAGK_sf"/>
</dbReference>
<keyword evidence="11" id="KW-0443">Lipid metabolism</keyword>
<keyword evidence="3" id="KW-1003">Cell membrane</keyword>
<keyword evidence="8 20" id="KW-0418">Kinase</keyword>
<evidence type="ECO:0000256" key="6">
    <source>
        <dbReference type="ARBA" id="ARBA00022692"/>
    </source>
</evidence>
<feature type="active site" description="Proton acceptor" evidence="15">
    <location>
        <position position="73"/>
    </location>
</feature>
<keyword evidence="10 19" id="KW-1133">Transmembrane helix</keyword>
<evidence type="ECO:0000256" key="7">
    <source>
        <dbReference type="ARBA" id="ARBA00022741"/>
    </source>
</evidence>
<evidence type="ECO:0000256" key="2">
    <source>
        <dbReference type="ARBA" id="ARBA00005967"/>
    </source>
</evidence>
<organism evidence="20 21">
    <name type="scientific">Thioflexithrix psekupsensis</name>
    <dbReference type="NCBI Taxonomy" id="1570016"/>
    <lineage>
        <taxon>Bacteria</taxon>
        <taxon>Pseudomonadati</taxon>
        <taxon>Pseudomonadota</taxon>
        <taxon>Gammaproteobacteria</taxon>
        <taxon>Thiotrichales</taxon>
        <taxon>Thioflexithrix</taxon>
    </lineage>
</organism>
<keyword evidence="18" id="KW-0460">Magnesium</keyword>
<dbReference type="EMBL" id="MSLT01000023">
    <property type="protein sequence ID" value="OUD12439.1"/>
    <property type="molecule type" value="Genomic_DNA"/>
</dbReference>
<keyword evidence="5" id="KW-0808">Transferase</keyword>
<dbReference type="GO" id="GO:0005524">
    <property type="term" value="F:ATP binding"/>
    <property type="evidence" value="ECO:0007669"/>
    <property type="project" value="UniProtKB-KW"/>
</dbReference>
<dbReference type="GO" id="GO:0005886">
    <property type="term" value="C:plasma membrane"/>
    <property type="evidence" value="ECO:0007669"/>
    <property type="project" value="UniProtKB-SubCell"/>
</dbReference>
<comment type="cofactor">
    <cofactor evidence="18">
        <name>Mg(2+)</name>
        <dbReference type="ChEBI" id="CHEBI:18420"/>
    </cofactor>
    <text evidence="18">Mn(2+), Zn(2+), Cd(2+) and Co(2+) support activity to lesser extents.</text>
</comment>
<evidence type="ECO:0000256" key="12">
    <source>
        <dbReference type="ARBA" id="ARBA00023136"/>
    </source>
</evidence>
<evidence type="ECO:0000256" key="10">
    <source>
        <dbReference type="ARBA" id="ARBA00022989"/>
    </source>
</evidence>
<evidence type="ECO:0000256" key="18">
    <source>
        <dbReference type="PIRSR" id="PIRSR600829-4"/>
    </source>
</evidence>
<evidence type="ECO:0000256" key="14">
    <source>
        <dbReference type="ARBA" id="ARBA00023264"/>
    </source>
</evidence>
<keyword evidence="9 17" id="KW-0067">ATP-binding</keyword>
<dbReference type="OrthoDB" id="9796011at2"/>
<dbReference type="CDD" id="cd14263">
    <property type="entry name" value="DAGK_IM_like"/>
    <property type="match status" value="1"/>
</dbReference>
<evidence type="ECO:0000256" key="19">
    <source>
        <dbReference type="SAM" id="Phobius"/>
    </source>
</evidence>
<keyword evidence="4" id="KW-0444">Lipid biosynthesis</keyword>
<evidence type="ECO:0000256" key="15">
    <source>
        <dbReference type="PIRSR" id="PIRSR600829-1"/>
    </source>
</evidence>
<evidence type="ECO:0000256" key="1">
    <source>
        <dbReference type="ARBA" id="ARBA00004651"/>
    </source>
</evidence>
<feature type="transmembrane region" description="Helical" evidence="19">
    <location>
        <begin position="21"/>
        <end position="53"/>
    </location>
</feature>
<name>A0A251X5G1_9GAMM</name>
<protein>
    <submittedName>
        <fullName evidence="20">Diacylglycerol kinase</fullName>
    </submittedName>
</protein>
<evidence type="ECO:0000313" key="20">
    <source>
        <dbReference type="EMBL" id="OUD12439.1"/>
    </source>
</evidence>
<dbReference type="GO" id="GO:0046872">
    <property type="term" value="F:metal ion binding"/>
    <property type="evidence" value="ECO:0007669"/>
    <property type="project" value="UniProtKB-KW"/>
</dbReference>
<reference evidence="20 21" key="1">
    <citation type="submission" date="2016-12" db="EMBL/GenBank/DDBJ databases">
        <title>Thioflexothrix psekupsii D3 genome sequencing and assembly.</title>
        <authorList>
            <person name="Fomenkov A."/>
            <person name="Vincze T."/>
            <person name="Grabovich M."/>
            <person name="Anton B.P."/>
            <person name="Dubinina G."/>
            <person name="Orlova M."/>
            <person name="Belousova E."/>
            <person name="Roberts R.J."/>
        </authorList>
    </citation>
    <scope>NUCLEOTIDE SEQUENCE [LARGE SCALE GENOMIC DNA]</scope>
    <source>
        <strain evidence="20">D3</strain>
    </source>
</reference>
<evidence type="ECO:0000256" key="17">
    <source>
        <dbReference type="PIRSR" id="PIRSR600829-3"/>
    </source>
</evidence>
<feature type="transmembrane region" description="Helical" evidence="19">
    <location>
        <begin position="59"/>
        <end position="79"/>
    </location>
</feature>
<sequence length="130" mass="14831">MQNKFLGTGQAGFHPLRKIKVIISGLYFAVITDFSVAYKLVLSILFLIAAFYLRRWVDFEILLLATALVLMAEMFNTTVEALCDFVETQHNEKIRIIKDIAAAATGVAILVWFVVLSIELLRLWRFFIDS</sequence>